<gene>
    <name evidence="2" type="ORF">Tdes44962_MAKER04839</name>
</gene>
<feature type="chain" id="PRO_5040904348" evidence="1">
    <location>
        <begin position="28"/>
        <end position="250"/>
    </location>
</feature>
<feature type="signal peptide" evidence="1">
    <location>
        <begin position="1"/>
        <end position="27"/>
    </location>
</feature>
<comment type="caution">
    <text evidence="2">The sequence shown here is derived from an EMBL/GenBank/DDBJ whole genome shotgun (WGS) entry which is preliminary data.</text>
</comment>
<dbReference type="EMBL" id="RIBY02002234">
    <property type="protein sequence ID" value="KAH9822045.1"/>
    <property type="molecule type" value="Genomic_DNA"/>
</dbReference>
<dbReference type="AlphaFoldDB" id="A0A9W7SM19"/>
<dbReference type="Proteomes" id="UP001138500">
    <property type="component" value="Unassembled WGS sequence"/>
</dbReference>
<proteinExistence type="predicted"/>
<name>A0A9W7SM19_9PEZI</name>
<reference evidence="2 3" key="2">
    <citation type="journal article" date="2021" name="Curr. Genet.">
        <title>Genetic response to nitrogen starvation in the aggressive Eucalyptus foliar pathogen Teratosphaeria destructans.</title>
        <authorList>
            <person name="Havenga M."/>
            <person name="Wingfield B.D."/>
            <person name="Wingfield M.J."/>
            <person name="Dreyer L.L."/>
            <person name="Roets F."/>
            <person name="Aylward J."/>
        </authorList>
    </citation>
    <scope>NUCLEOTIDE SEQUENCE [LARGE SCALE GENOMIC DNA]</scope>
    <source>
        <strain evidence="2">CMW44962</strain>
    </source>
</reference>
<sequence>MSTQWSGRAYWVPVAALLFSLASANRAIVTEAAPDGSHDVCLNITHLELLPGLTGWDDLAYTTFQTPQHSEYTGTLSPAEWEMLAVLDIASGTLCENTPDCMSNITSAYQAFYAEETASPPAIEKRYRYIYKWIKSAWNLSTSHKVKGAALTALSSTVSGATDAIIQLTRSAICAKDTDGNQGCISWAGGAQAIKRGIALDIISSAQGAFGNEAVSGEEYAAVFEASTRKMRMRRSGNDVCVSNRPKGCT</sequence>
<evidence type="ECO:0000313" key="3">
    <source>
        <dbReference type="Proteomes" id="UP001138500"/>
    </source>
</evidence>
<reference evidence="2 3" key="1">
    <citation type="journal article" date="2018" name="IMA Fungus">
        <title>IMA Genome-F 10: Nine draft genome sequences of Claviceps purpurea s.lat., including C. arundinis, C. humidiphila, and C. cf. spartinae, pseudomolecules for the pitch canker pathogen Fusarium circinatum, draft genome of Davidsoniella eucalypti, Grosmannia galeiformis, Quambalaria eucalypti, and Teratosphaeria destructans.</title>
        <authorList>
            <person name="Wingfield B.D."/>
            <person name="Liu M."/>
            <person name="Nguyen H.D."/>
            <person name="Lane F.A."/>
            <person name="Morgan S.W."/>
            <person name="De Vos L."/>
            <person name="Wilken P.M."/>
            <person name="Duong T.A."/>
            <person name="Aylward J."/>
            <person name="Coetzee M.P."/>
            <person name="Dadej K."/>
            <person name="De Beer Z.W."/>
            <person name="Findlay W."/>
            <person name="Havenga M."/>
            <person name="Kolarik M."/>
            <person name="Menzies J.G."/>
            <person name="Naidoo K."/>
            <person name="Pochopski O."/>
            <person name="Shoukouhi P."/>
            <person name="Santana Q.C."/>
            <person name="Seifert K.A."/>
            <person name="Soal N."/>
            <person name="Steenkamp E.T."/>
            <person name="Tatham C.T."/>
            <person name="van der Nest M.A."/>
            <person name="Wingfield M.J."/>
        </authorList>
    </citation>
    <scope>NUCLEOTIDE SEQUENCE [LARGE SCALE GENOMIC DNA]</scope>
    <source>
        <strain evidence="2">CMW44962</strain>
    </source>
</reference>
<keyword evidence="3" id="KW-1185">Reference proteome</keyword>
<evidence type="ECO:0000256" key="1">
    <source>
        <dbReference type="SAM" id="SignalP"/>
    </source>
</evidence>
<keyword evidence="1" id="KW-0732">Signal</keyword>
<organism evidence="2 3">
    <name type="scientific">Teratosphaeria destructans</name>
    <dbReference type="NCBI Taxonomy" id="418781"/>
    <lineage>
        <taxon>Eukaryota</taxon>
        <taxon>Fungi</taxon>
        <taxon>Dikarya</taxon>
        <taxon>Ascomycota</taxon>
        <taxon>Pezizomycotina</taxon>
        <taxon>Dothideomycetes</taxon>
        <taxon>Dothideomycetidae</taxon>
        <taxon>Mycosphaerellales</taxon>
        <taxon>Teratosphaeriaceae</taxon>
        <taxon>Teratosphaeria</taxon>
    </lineage>
</organism>
<evidence type="ECO:0000313" key="2">
    <source>
        <dbReference type="EMBL" id="KAH9822045.1"/>
    </source>
</evidence>
<protein>
    <submittedName>
        <fullName evidence="2">Uncharacterized protein</fullName>
    </submittedName>
</protein>
<accession>A0A9W7SM19</accession>